<reference evidence="2 3" key="1">
    <citation type="submission" date="2013-09" db="EMBL/GenBank/DDBJ databases">
        <title>Corchorus capsularis genome sequencing.</title>
        <authorList>
            <person name="Alam M."/>
            <person name="Haque M.S."/>
            <person name="Islam M.S."/>
            <person name="Emdad E.M."/>
            <person name="Islam M.M."/>
            <person name="Ahmed B."/>
            <person name="Halim A."/>
            <person name="Hossen Q.M.M."/>
            <person name="Hossain M.Z."/>
            <person name="Ahmed R."/>
            <person name="Khan M.M."/>
            <person name="Islam R."/>
            <person name="Rashid M.M."/>
            <person name="Khan S.A."/>
            <person name="Rahman M.S."/>
            <person name="Alam M."/>
        </authorList>
    </citation>
    <scope>NUCLEOTIDE SEQUENCE [LARGE SCALE GENOMIC DNA]</scope>
    <source>
        <strain evidence="3">cv. CVL-1</strain>
        <tissue evidence="2">Whole seedling</tissue>
    </source>
</reference>
<dbReference type="EMBL" id="AWWV01014857">
    <property type="protein sequence ID" value="OMO54864.1"/>
    <property type="molecule type" value="Genomic_DNA"/>
</dbReference>
<feature type="non-terminal residue" evidence="2">
    <location>
        <position position="34"/>
    </location>
</feature>
<feature type="compositionally biased region" description="Basic and acidic residues" evidence="1">
    <location>
        <begin position="9"/>
        <end position="26"/>
    </location>
</feature>
<proteinExistence type="predicted"/>
<name>A0A1R3G9V2_COCAP</name>
<protein>
    <submittedName>
        <fullName evidence="2">Uncharacterized protein</fullName>
    </submittedName>
</protein>
<dbReference type="AlphaFoldDB" id="A0A1R3G9V2"/>
<keyword evidence="3" id="KW-1185">Reference proteome</keyword>
<evidence type="ECO:0000256" key="1">
    <source>
        <dbReference type="SAM" id="MobiDB-lite"/>
    </source>
</evidence>
<accession>A0A1R3G9V2</accession>
<evidence type="ECO:0000313" key="2">
    <source>
        <dbReference type="EMBL" id="OMO54864.1"/>
    </source>
</evidence>
<dbReference type="OrthoDB" id="10399970at2759"/>
<dbReference type="Gramene" id="OMO54864">
    <property type="protein sequence ID" value="OMO54864"/>
    <property type="gene ID" value="CCACVL1_27511"/>
</dbReference>
<evidence type="ECO:0000313" key="3">
    <source>
        <dbReference type="Proteomes" id="UP000188268"/>
    </source>
</evidence>
<comment type="caution">
    <text evidence="2">The sequence shown here is derived from an EMBL/GenBank/DDBJ whole genome shotgun (WGS) entry which is preliminary data.</text>
</comment>
<gene>
    <name evidence="2" type="ORF">CCACVL1_27511</name>
</gene>
<feature type="region of interest" description="Disordered" evidence="1">
    <location>
        <begin position="1"/>
        <end position="34"/>
    </location>
</feature>
<sequence length="34" mass="3720">MAPPLLLAEETHVSEANSRLESERAVVGELPRSM</sequence>
<organism evidence="2 3">
    <name type="scientific">Corchorus capsularis</name>
    <name type="common">Jute</name>
    <dbReference type="NCBI Taxonomy" id="210143"/>
    <lineage>
        <taxon>Eukaryota</taxon>
        <taxon>Viridiplantae</taxon>
        <taxon>Streptophyta</taxon>
        <taxon>Embryophyta</taxon>
        <taxon>Tracheophyta</taxon>
        <taxon>Spermatophyta</taxon>
        <taxon>Magnoliopsida</taxon>
        <taxon>eudicotyledons</taxon>
        <taxon>Gunneridae</taxon>
        <taxon>Pentapetalae</taxon>
        <taxon>rosids</taxon>
        <taxon>malvids</taxon>
        <taxon>Malvales</taxon>
        <taxon>Malvaceae</taxon>
        <taxon>Grewioideae</taxon>
        <taxon>Apeibeae</taxon>
        <taxon>Corchorus</taxon>
    </lineage>
</organism>
<dbReference type="Proteomes" id="UP000188268">
    <property type="component" value="Unassembled WGS sequence"/>
</dbReference>